<keyword evidence="4" id="KW-0694">RNA-binding</keyword>
<keyword evidence="3 4" id="KW-0687">Ribonucleoprotein</keyword>
<dbReference type="Gene3D" id="3.30.70.330">
    <property type="match status" value="1"/>
</dbReference>
<evidence type="ECO:0000313" key="5">
    <source>
        <dbReference type="EMBL" id="VGO15766.1"/>
    </source>
</evidence>
<dbReference type="GO" id="GO:0003735">
    <property type="term" value="F:structural constituent of ribosome"/>
    <property type="evidence" value="ECO:0007669"/>
    <property type="project" value="InterPro"/>
</dbReference>
<dbReference type="SUPFAM" id="SSF54189">
    <property type="entry name" value="Ribosomal proteins S24e, L23 and L15e"/>
    <property type="match status" value="1"/>
</dbReference>
<sequence>MKSSADVIKRILLTEKGTMLSELQNKYLFTVAMDANKVEIKRAVEELFNVRVMAVNTMRRKGKKKRQRTAHFGTTAASKRAVVTLHADDSINLI</sequence>
<dbReference type="GO" id="GO:0019843">
    <property type="term" value="F:rRNA binding"/>
    <property type="evidence" value="ECO:0007669"/>
    <property type="project" value="UniProtKB-UniRule"/>
</dbReference>
<dbReference type="InterPro" id="IPR012678">
    <property type="entry name" value="Ribosomal_uL23/eL15/eS24_sf"/>
</dbReference>
<dbReference type="GO" id="GO:0005840">
    <property type="term" value="C:ribosome"/>
    <property type="evidence" value="ECO:0007669"/>
    <property type="project" value="UniProtKB-KW"/>
</dbReference>
<comment type="function">
    <text evidence="4">One of the early assembly proteins it binds 23S rRNA. One of the proteins that surrounds the polypeptide exit tunnel on the outside of the ribosome. Forms the main docking site for trigger factor binding to the ribosome.</text>
</comment>
<dbReference type="GO" id="GO:1990904">
    <property type="term" value="C:ribonucleoprotein complex"/>
    <property type="evidence" value="ECO:0007669"/>
    <property type="project" value="UniProtKB-KW"/>
</dbReference>
<keyword evidence="2 4" id="KW-0689">Ribosomal protein</keyword>
<evidence type="ECO:0000256" key="1">
    <source>
        <dbReference type="ARBA" id="ARBA00006700"/>
    </source>
</evidence>
<gene>
    <name evidence="4 5" type="primary">rplW</name>
    <name evidence="5" type="ORF">PDESU_04351</name>
</gene>
<dbReference type="EMBL" id="CAAHFG010000003">
    <property type="protein sequence ID" value="VGO15766.1"/>
    <property type="molecule type" value="Genomic_DNA"/>
</dbReference>
<keyword evidence="6" id="KW-1185">Reference proteome</keyword>
<dbReference type="Pfam" id="PF00276">
    <property type="entry name" value="Ribosomal_L23"/>
    <property type="match status" value="1"/>
</dbReference>
<evidence type="ECO:0000256" key="4">
    <source>
        <dbReference type="HAMAP-Rule" id="MF_01369"/>
    </source>
</evidence>
<dbReference type="AlphaFoldDB" id="A0A6C2U8N9"/>
<name>A0A6C2U8N9_PONDE</name>
<dbReference type="NCBIfam" id="NF004363">
    <property type="entry name" value="PRK05738.2-4"/>
    <property type="match status" value="1"/>
</dbReference>
<comment type="subunit">
    <text evidence="4">Part of the 50S ribosomal subunit. Contacts protein L29, and trigger factor when it is bound to the ribosome.</text>
</comment>
<dbReference type="Proteomes" id="UP000366872">
    <property type="component" value="Unassembled WGS sequence"/>
</dbReference>
<dbReference type="InterPro" id="IPR012677">
    <property type="entry name" value="Nucleotide-bd_a/b_plait_sf"/>
</dbReference>
<protein>
    <recommendedName>
        <fullName evidence="4">Large ribosomal subunit protein uL23</fullName>
    </recommendedName>
</protein>
<keyword evidence="4" id="KW-0699">rRNA-binding</keyword>
<reference evidence="5 6" key="1">
    <citation type="submission" date="2019-04" db="EMBL/GenBank/DDBJ databases">
        <authorList>
            <person name="Van Vliet M D."/>
        </authorList>
    </citation>
    <scope>NUCLEOTIDE SEQUENCE [LARGE SCALE GENOMIC DNA]</scope>
    <source>
        <strain evidence="5 6">F1</strain>
    </source>
</reference>
<evidence type="ECO:0000313" key="6">
    <source>
        <dbReference type="Proteomes" id="UP000366872"/>
    </source>
</evidence>
<evidence type="ECO:0000256" key="2">
    <source>
        <dbReference type="ARBA" id="ARBA00022980"/>
    </source>
</evidence>
<comment type="similarity">
    <text evidence="1 4">Belongs to the universal ribosomal protein uL23 family.</text>
</comment>
<dbReference type="InterPro" id="IPR013025">
    <property type="entry name" value="Ribosomal_uL23-like"/>
</dbReference>
<organism evidence="5 6">
    <name type="scientific">Pontiella desulfatans</name>
    <dbReference type="NCBI Taxonomy" id="2750659"/>
    <lineage>
        <taxon>Bacteria</taxon>
        <taxon>Pseudomonadati</taxon>
        <taxon>Kiritimatiellota</taxon>
        <taxon>Kiritimatiellia</taxon>
        <taxon>Kiritimatiellales</taxon>
        <taxon>Pontiellaceae</taxon>
        <taxon>Pontiella</taxon>
    </lineage>
</organism>
<dbReference type="GO" id="GO:0006412">
    <property type="term" value="P:translation"/>
    <property type="evidence" value="ECO:0007669"/>
    <property type="project" value="UniProtKB-UniRule"/>
</dbReference>
<dbReference type="RefSeq" id="WP_136081339.1">
    <property type="nucleotide sequence ID" value="NZ_CAAHFG010000003.1"/>
</dbReference>
<dbReference type="HAMAP" id="MF_01369_B">
    <property type="entry name" value="Ribosomal_uL23_B"/>
    <property type="match status" value="1"/>
</dbReference>
<accession>A0A6C2U8N9</accession>
<dbReference type="PANTHER" id="PTHR11620">
    <property type="entry name" value="60S RIBOSOMAL PROTEIN L23A"/>
    <property type="match status" value="1"/>
</dbReference>
<proteinExistence type="inferred from homology"/>
<evidence type="ECO:0000256" key="3">
    <source>
        <dbReference type="ARBA" id="ARBA00023274"/>
    </source>
</evidence>